<name>A0ABU2RME9_9ACTN</name>
<dbReference type="Proteomes" id="UP001183777">
    <property type="component" value="Unassembled WGS sequence"/>
</dbReference>
<reference evidence="3" key="1">
    <citation type="submission" date="2023-07" db="EMBL/GenBank/DDBJ databases">
        <title>30 novel species of actinomycetes from the DSMZ collection.</title>
        <authorList>
            <person name="Nouioui I."/>
        </authorList>
    </citation>
    <scope>NUCLEOTIDE SEQUENCE [LARGE SCALE GENOMIC DNA]</scope>
    <source>
        <strain evidence="3">DSM 41770</strain>
    </source>
</reference>
<dbReference type="RefSeq" id="WP_200695762.1">
    <property type="nucleotide sequence ID" value="NZ_JAVREX010000008.1"/>
</dbReference>
<gene>
    <name evidence="2" type="ORF">RM649_20650</name>
</gene>
<evidence type="ECO:0000313" key="3">
    <source>
        <dbReference type="Proteomes" id="UP001183777"/>
    </source>
</evidence>
<proteinExistence type="predicted"/>
<comment type="caution">
    <text evidence="2">The sequence shown here is derived from an EMBL/GenBank/DDBJ whole genome shotgun (WGS) entry which is preliminary data.</text>
</comment>
<evidence type="ECO:0000256" key="1">
    <source>
        <dbReference type="SAM" id="MobiDB-lite"/>
    </source>
</evidence>
<sequence length="45" mass="4900">MPPTRGASIDRAEPPAGQRHPGTDEAATAYVEQLAADKRYARDVY</sequence>
<accession>A0ABU2RME9</accession>
<organism evidence="2 3">
    <name type="scientific">Streptomyces salyersiae</name>
    <dbReference type="NCBI Taxonomy" id="3075530"/>
    <lineage>
        <taxon>Bacteria</taxon>
        <taxon>Bacillati</taxon>
        <taxon>Actinomycetota</taxon>
        <taxon>Actinomycetes</taxon>
        <taxon>Kitasatosporales</taxon>
        <taxon>Streptomycetaceae</taxon>
        <taxon>Streptomyces</taxon>
    </lineage>
</organism>
<keyword evidence="3" id="KW-1185">Reference proteome</keyword>
<feature type="region of interest" description="Disordered" evidence="1">
    <location>
        <begin position="1"/>
        <end position="24"/>
    </location>
</feature>
<evidence type="ECO:0000313" key="2">
    <source>
        <dbReference type="EMBL" id="MDT0430043.1"/>
    </source>
</evidence>
<protein>
    <submittedName>
        <fullName evidence="2">Uncharacterized protein</fullName>
    </submittedName>
</protein>
<dbReference type="EMBL" id="JAVREX010000008">
    <property type="protein sequence ID" value="MDT0430043.1"/>
    <property type="molecule type" value="Genomic_DNA"/>
</dbReference>